<keyword evidence="2" id="KW-1185">Reference proteome</keyword>
<sequence length="62" mass="7119">MSGVNDELMKARSAVEHWQRDLALFKNPKEVSSNYVVSNSTLSRLVDRMDGSLEQLNELRRP</sequence>
<dbReference type="AlphaFoldDB" id="A0A0C3Q7S3"/>
<dbReference type="HOGENOM" id="CLU_2905848_0_0_1"/>
<evidence type="ECO:0000313" key="2">
    <source>
        <dbReference type="Proteomes" id="UP000054248"/>
    </source>
</evidence>
<dbReference type="Proteomes" id="UP000054248">
    <property type="component" value="Unassembled WGS sequence"/>
</dbReference>
<protein>
    <submittedName>
        <fullName evidence="1">Uncharacterized protein</fullName>
    </submittedName>
</protein>
<dbReference type="OrthoDB" id="3229301at2759"/>
<reference evidence="1 2" key="1">
    <citation type="submission" date="2014-04" db="EMBL/GenBank/DDBJ databases">
        <authorList>
            <consortium name="DOE Joint Genome Institute"/>
            <person name="Kuo A."/>
            <person name="Girlanda M."/>
            <person name="Perotto S."/>
            <person name="Kohler A."/>
            <person name="Nagy L.G."/>
            <person name="Floudas D."/>
            <person name="Copeland A."/>
            <person name="Barry K.W."/>
            <person name="Cichocki N."/>
            <person name="Veneault-Fourrey C."/>
            <person name="LaButti K."/>
            <person name="Lindquist E.A."/>
            <person name="Lipzen A."/>
            <person name="Lundell T."/>
            <person name="Morin E."/>
            <person name="Murat C."/>
            <person name="Sun H."/>
            <person name="Tunlid A."/>
            <person name="Henrissat B."/>
            <person name="Grigoriev I.V."/>
            <person name="Hibbett D.S."/>
            <person name="Martin F."/>
            <person name="Nordberg H.P."/>
            <person name="Cantor M.N."/>
            <person name="Hua S.X."/>
        </authorList>
    </citation>
    <scope>NUCLEOTIDE SEQUENCE [LARGE SCALE GENOMIC DNA]</scope>
    <source>
        <strain evidence="1 2">MUT 4182</strain>
    </source>
</reference>
<organism evidence="1 2">
    <name type="scientific">Tulasnella calospora MUT 4182</name>
    <dbReference type="NCBI Taxonomy" id="1051891"/>
    <lineage>
        <taxon>Eukaryota</taxon>
        <taxon>Fungi</taxon>
        <taxon>Dikarya</taxon>
        <taxon>Basidiomycota</taxon>
        <taxon>Agaricomycotina</taxon>
        <taxon>Agaricomycetes</taxon>
        <taxon>Cantharellales</taxon>
        <taxon>Tulasnellaceae</taxon>
        <taxon>Tulasnella</taxon>
    </lineage>
</organism>
<dbReference type="EMBL" id="KN823037">
    <property type="protein sequence ID" value="KIO25710.1"/>
    <property type="molecule type" value="Genomic_DNA"/>
</dbReference>
<evidence type="ECO:0000313" key="1">
    <source>
        <dbReference type="EMBL" id="KIO25710.1"/>
    </source>
</evidence>
<reference evidence="2" key="2">
    <citation type="submission" date="2015-01" db="EMBL/GenBank/DDBJ databases">
        <title>Evolutionary Origins and Diversification of the Mycorrhizal Mutualists.</title>
        <authorList>
            <consortium name="DOE Joint Genome Institute"/>
            <consortium name="Mycorrhizal Genomics Consortium"/>
            <person name="Kohler A."/>
            <person name="Kuo A."/>
            <person name="Nagy L.G."/>
            <person name="Floudas D."/>
            <person name="Copeland A."/>
            <person name="Barry K.W."/>
            <person name="Cichocki N."/>
            <person name="Veneault-Fourrey C."/>
            <person name="LaButti K."/>
            <person name="Lindquist E.A."/>
            <person name="Lipzen A."/>
            <person name="Lundell T."/>
            <person name="Morin E."/>
            <person name="Murat C."/>
            <person name="Riley R."/>
            <person name="Ohm R."/>
            <person name="Sun H."/>
            <person name="Tunlid A."/>
            <person name="Henrissat B."/>
            <person name="Grigoriev I.V."/>
            <person name="Hibbett D.S."/>
            <person name="Martin F."/>
        </authorList>
    </citation>
    <scope>NUCLEOTIDE SEQUENCE [LARGE SCALE GENOMIC DNA]</scope>
    <source>
        <strain evidence="2">MUT 4182</strain>
    </source>
</reference>
<gene>
    <name evidence="1" type="ORF">M407DRAFT_243995</name>
</gene>
<accession>A0A0C3Q7S3</accession>
<name>A0A0C3Q7S3_9AGAM</name>
<proteinExistence type="predicted"/>